<evidence type="ECO:0000259" key="2">
    <source>
        <dbReference type="PROSITE" id="PS51677"/>
    </source>
</evidence>
<dbReference type="Gene3D" id="3.20.20.370">
    <property type="entry name" value="Glycoside hydrolase/deacetylase"/>
    <property type="match status" value="1"/>
</dbReference>
<dbReference type="SUPFAM" id="SSF88713">
    <property type="entry name" value="Glycoside hydrolase/deacetylase"/>
    <property type="match status" value="1"/>
</dbReference>
<evidence type="ECO:0000256" key="1">
    <source>
        <dbReference type="SAM" id="Phobius"/>
    </source>
</evidence>
<sequence>MKGAPRGGRRVLSQAEGTGLTAFGAAFLLALMEPTWATVPLTLFVLLCVVAPFCPTLPFFLPVVSRGSADRKTVALTFDDGPDPATTPLLLELLARHGMRATFFVTGRNALRHPALIQDILDQGHTIGNHSCRHDNFIMLKSVHRLRKEILTTQRILQRFDITPLAFRPPVGITNPRLPAAIQGTPLFVVNFNRRAGDWGNRRLTHLSRRIIRRLRPGDIILLHDTRPADPRRWAQWRRELNRLPAGIAGRGLTVVPLAQLIQRPVMVKRRAGRGS</sequence>
<evidence type="ECO:0000313" key="4">
    <source>
        <dbReference type="Proteomes" id="UP001165427"/>
    </source>
</evidence>
<dbReference type="PANTHER" id="PTHR10587">
    <property type="entry name" value="GLYCOSYL TRANSFERASE-RELATED"/>
    <property type="match status" value="1"/>
</dbReference>
<keyword evidence="4" id="KW-1185">Reference proteome</keyword>
<dbReference type="InterPro" id="IPR011330">
    <property type="entry name" value="Glyco_hydro/deAcase_b/a-brl"/>
</dbReference>
<dbReference type="PANTHER" id="PTHR10587:SF137">
    <property type="entry name" value="4-DEOXY-4-FORMAMIDO-L-ARABINOSE-PHOSPHOUNDECAPRENOL DEFORMYLASE ARND-RELATED"/>
    <property type="match status" value="1"/>
</dbReference>
<dbReference type="EMBL" id="JALJRB010000015">
    <property type="protein sequence ID" value="MCJ8501610.1"/>
    <property type="molecule type" value="Genomic_DNA"/>
</dbReference>
<reference evidence="3" key="1">
    <citation type="submission" date="2022-04" db="EMBL/GenBank/DDBJ databases">
        <title>Desulfatitalea alkaliphila sp. nov., a novel anaerobic sulfate-reducing bacterium isolated from terrestrial mud volcano, Taman Peninsula, Russia.</title>
        <authorList>
            <person name="Khomyakova M.A."/>
            <person name="Merkel A.Y."/>
            <person name="Slobodkin A.I."/>
        </authorList>
    </citation>
    <scope>NUCLEOTIDE SEQUENCE</scope>
    <source>
        <strain evidence="3">M08but</strain>
    </source>
</reference>
<keyword evidence="1" id="KW-1133">Transmembrane helix</keyword>
<keyword evidence="1" id="KW-0472">Membrane</keyword>
<accession>A0AA41R5T9</accession>
<dbReference type="PROSITE" id="PS51677">
    <property type="entry name" value="NODB"/>
    <property type="match status" value="1"/>
</dbReference>
<feature type="domain" description="NodB homology" evidence="2">
    <location>
        <begin position="72"/>
        <end position="256"/>
    </location>
</feature>
<proteinExistence type="predicted"/>
<name>A0AA41R5T9_9BACT</name>
<dbReference type="Pfam" id="PF01522">
    <property type="entry name" value="Polysacc_deac_1"/>
    <property type="match status" value="1"/>
</dbReference>
<dbReference type="GO" id="GO:0016810">
    <property type="term" value="F:hydrolase activity, acting on carbon-nitrogen (but not peptide) bonds"/>
    <property type="evidence" value="ECO:0007669"/>
    <property type="project" value="InterPro"/>
</dbReference>
<evidence type="ECO:0000313" key="3">
    <source>
        <dbReference type="EMBL" id="MCJ8501610.1"/>
    </source>
</evidence>
<dbReference type="CDD" id="cd10917">
    <property type="entry name" value="CE4_NodB_like_6s_7s"/>
    <property type="match status" value="1"/>
</dbReference>
<protein>
    <submittedName>
        <fullName evidence="3">Polysaccharide deacetylase family protein</fullName>
    </submittedName>
</protein>
<feature type="transmembrane region" description="Helical" evidence="1">
    <location>
        <begin position="12"/>
        <end position="31"/>
    </location>
</feature>
<organism evidence="3 4">
    <name type="scientific">Desulfatitalea alkaliphila</name>
    <dbReference type="NCBI Taxonomy" id="2929485"/>
    <lineage>
        <taxon>Bacteria</taxon>
        <taxon>Pseudomonadati</taxon>
        <taxon>Thermodesulfobacteriota</taxon>
        <taxon>Desulfobacteria</taxon>
        <taxon>Desulfobacterales</taxon>
        <taxon>Desulfosarcinaceae</taxon>
        <taxon>Desulfatitalea</taxon>
    </lineage>
</organism>
<dbReference type="AlphaFoldDB" id="A0AA41R5T9"/>
<dbReference type="InterPro" id="IPR002509">
    <property type="entry name" value="NODB_dom"/>
</dbReference>
<keyword evidence="1" id="KW-0812">Transmembrane</keyword>
<dbReference type="InterPro" id="IPR050248">
    <property type="entry name" value="Polysacc_deacetylase_ArnD"/>
</dbReference>
<feature type="transmembrane region" description="Helical" evidence="1">
    <location>
        <begin position="43"/>
        <end position="64"/>
    </location>
</feature>
<dbReference type="Proteomes" id="UP001165427">
    <property type="component" value="Unassembled WGS sequence"/>
</dbReference>
<comment type="caution">
    <text evidence="3">The sequence shown here is derived from an EMBL/GenBank/DDBJ whole genome shotgun (WGS) entry which is preliminary data.</text>
</comment>
<dbReference type="GO" id="GO:0005975">
    <property type="term" value="P:carbohydrate metabolic process"/>
    <property type="evidence" value="ECO:0007669"/>
    <property type="project" value="InterPro"/>
</dbReference>
<dbReference type="RefSeq" id="WP_246909902.1">
    <property type="nucleotide sequence ID" value="NZ_JALJRB010000015.1"/>
</dbReference>
<gene>
    <name evidence="3" type="ORF">MRX98_13590</name>
</gene>